<name>A0A1F7V0L3_9BACT</name>
<comment type="caution">
    <text evidence="4">The sequence shown here is derived from an EMBL/GenBank/DDBJ whole genome shotgun (WGS) entry which is preliminary data.</text>
</comment>
<dbReference type="AlphaFoldDB" id="A0A1F7V0L3"/>
<dbReference type="PRINTS" id="PR00502">
    <property type="entry name" value="NUDIXFAMILY"/>
</dbReference>
<proteinExistence type="inferred from homology"/>
<evidence type="ECO:0000313" key="5">
    <source>
        <dbReference type="Proteomes" id="UP000176932"/>
    </source>
</evidence>
<evidence type="ECO:0000313" key="4">
    <source>
        <dbReference type="EMBL" id="OGL83537.1"/>
    </source>
</evidence>
<dbReference type="EMBL" id="MGEL01000003">
    <property type="protein sequence ID" value="OGL83537.1"/>
    <property type="molecule type" value="Genomic_DNA"/>
</dbReference>
<dbReference type="Pfam" id="PF00293">
    <property type="entry name" value="NUDIX"/>
    <property type="match status" value="1"/>
</dbReference>
<dbReference type="InterPro" id="IPR015797">
    <property type="entry name" value="NUDIX_hydrolase-like_dom_sf"/>
</dbReference>
<dbReference type="Gene3D" id="3.90.79.10">
    <property type="entry name" value="Nucleoside Triphosphate Pyrophosphohydrolase"/>
    <property type="match status" value="1"/>
</dbReference>
<evidence type="ECO:0000256" key="1">
    <source>
        <dbReference type="ARBA" id="ARBA00022801"/>
    </source>
</evidence>
<reference evidence="4 5" key="1">
    <citation type="journal article" date="2016" name="Nat. Commun.">
        <title>Thousands of microbial genomes shed light on interconnected biogeochemical processes in an aquifer system.</title>
        <authorList>
            <person name="Anantharaman K."/>
            <person name="Brown C.T."/>
            <person name="Hug L.A."/>
            <person name="Sharon I."/>
            <person name="Castelle C.J."/>
            <person name="Probst A.J."/>
            <person name="Thomas B.C."/>
            <person name="Singh A."/>
            <person name="Wilkins M.J."/>
            <person name="Karaoz U."/>
            <person name="Brodie E.L."/>
            <person name="Williams K.H."/>
            <person name="Hubbard S.S."/>
            <person name="Banfield J.F."/>
        </authorList>
    </citation>
    <scope>NUCLEOTIDE SEQUENCE [LARGE SCALE GENOMIC DNA]</scope>
</reference>
<dbReference type="PANTHER" id="PTHR43736">
    <property type="entry name" value="ADP-RIBOSE PYROPHOSPHATASE"/>
    <property type="match status" value="1"/>
</dbReference>
<sequence>MGLDENMKLICELNERDLGIGEAEHYDKPYRLRKAARAVLFNEKKEIAYQAVRKFGCFKLPGGGIDAGETVEEGLRREIREEVGCEIKIERPIGIVIEYRNIFDVIQISYNYLATVDGPLGEPTLEQDELDEGMEPLWAPFEKVYHDIKTSKLTVDKARFIVAREVAILDAAREYFL</sequence>
<feature type="domain" description="Nudix hydrolase" evidence="3">
    <location>
        <begin position="31"/>
        <end position="161"/>
    </location>
</feature>
<dbReference type="CDD" id="cd02883">
    <property type="entry name" value="NUDIX_Hydrolase"/>
    <property type="match status" value="1"/>
</dbReference>
<protein>
    <recommendedName>
        <fullName evidence="3">Nudix hydrolase domain-containing protein</fullName>
    </recommendedName>
</protein>
<accession>A0A1F7V0L3</accession>
<dbReference type="SUPFAM" id="SSF55811">
    <property type="entry name" value="Nudix"/>
    <property type="match status" value="1"/>
</dbReference>
<organism evidence="4 5">
    <name type="scientific">Candidatus Uhrbacteria bacterium RIFCSPLOWO2_01_FULL_53_9</name>
    <dbReference type="NCBI Taxonomy" id="1802403"/>
    <lineage>
        <taxon>Bacteria</taxon>
        <taxon>Candidatus Uhriibacteriota</taxon>
    </lineage>
</organism>
<gene>
    <name evidence="4" type="ORF">A3B32_00770</name>
</gene>
<evidence type="ECO:0000259" key="3">
    <source>
        <dbReference type="PROSITE" id="PS51462"/>
    </source>
</evidence>
<dbReference type="InterPro" id="IPR020476">
    <property type="entry name" value="Nudix_hydrolase"/>
</dbReference>
<dbReference type="PROSITE" id="PS51462">
    <property type="entry name" value="NUDIX"/>
    <property type="match status" value="1"/>
</dbReference>
<keyword evidence="1 2" id="KW-0378">Hydrolase</keyword>
<dbReference type="GO" id="GO:0016787">
    <property type="term" value="F:hydrolase activity"/>
    <property type="evidence" value="ECO:0007669"/>
    <property type="project" value="UniProtKB-KW"/>
</dbReference>
<dbReference type="InterPro" id="IPR000086">
    <property type="entry name" value="NUDIX_hydrolase_dom"/>
</dbReference>
<dbReference type="Proteomes" id="UP000176932">
    <property type="component" value="Unassembled WGS sequence"/>
</dbReference>
<dbReference type="PANTHER" id="PTHR43736:SF1">
    <property type="entry name" value="DIHYDRONEOPTERIN TRIPHOSPHATE DIPHOSPHATASE"/>
    <property type="match status" value="1"/>
</dbReference>
<comment type="similarity">
    <text evidence="2">Belongs to the Nudix hydrolase family.</text>
</comment>
<dbReference type="PROSITE" id="PS00893">
    <property type="entry name" value="NUDIX_BOX"/>
    <property type="match status" value="1"/>
</dbReference>
<evidence type="ECO:0000256" key="2">
    <source>
        <dbReference type="RuleBase" id="RU003476"/>
    </source>
</evidence>
<dbReference type="InterPro" id="IPR020084">
    <property type="entry name" value="NUDIX_hydrolase_CS"/>
</dbReference>